<dbReference type="Proteomes" id="UP000203064">
    <property type="component" value="Segment"/>
</dbReference>
<evidence type="ECO:0000313" key="1">
    <source>
        <dbReference type="EMBL" id="ARQ96516.1"/>
    </source>
</evidence>
<dbReference type="RefSeq" id="YP_009362833.1">
    <property type="nucleotide sequence ID" value="NC_034625.1"/>
</dbReference>
<reference evidence="1 2" key="1">
    <citation type="journal article" date="2017" name="Viruses">
        <title>Differentiation and structure in Sulfolobus islandicus rod-shaped virus populations.</title>
        <authorList>
            <person name="Bautista M.A."/>
            <person name="Black J.A."/>
            <person name="Youngblut N.D."/>
            <person name="Whitaker R.J."/>
        </authorList>
    </citation>
    <scope>NUCLEOTIDE SEQUENCE [LARGE SCALE GENOMIC DNA]</scope>
</reference>
<proteinExistence type="predicted"/>
<name>A0A1X9SJW5_9VIRU</name>
<organism evidence="1 2">
    <name type="scientific">Sulfolobus islandicus rod-shaped virus 10</name>
    <dbReference type="NCBI Taxonomy" id="1983545"/>
    <lineage>
        <taxon>Viruses</taxon>
        <taxon>Adnaviria</taxon>
        <taxon>Zilligvirae</taxon>
        <taxon>Taleaviricota</taxon>
        <taxon>Tokiviricetes</taxon>
        <taxon>Ligamenvirales</taxon>
        <taxon>Rudiviridae</taxon>
        <taxon>Usarudivirus</taxon>
        <taxon>Usarudivirus acidum</taxon>
        <taxon>Usarudivirus SIRV10</taxon>
    </lineage>
</organism>
<dbReference type="KEGG" id="vg:32878737"/>
<evidence type="ECO:0000313" key="2">
    <source>
        <dbReference type="Proteomes" id="UP000203064"/>
    </source>
</evidence>
<protein>
    <submittedName>
        <fullName evidence="1">Uncharacterized protein</fullName>
    </submittedName>
</protein>
<keyword evidence="2" id="KW-1185">Reference proteome</keyword>
<accession>A0A1X9SJW5</accession>
<dbReference type="OrthoDB" id="17870at10239"/>
<sequence length="112" mass="13228">MKKLTDEQINQLIEQSIKEGRNEAKYFLTIKEYKGKDGSAKIKQIYGEYELILMNTNDADDNTREFEYAVIPKSDTVILLVEERIKYNSQSQKHQIVYVFNFFTGWKSLSLY</sequence>
<dbReference type="GeneID" id="32878737"/>
<dbReference type="EMBL" id="KY744230">
    <property type="protein sequence ID" value="ARQ96516.1"/>
    <property type="molecule type" value="Genomic_DNA"/>
</dbReference>